<dbReference type="InterPro" id="IPR043906">
    <property type="entry name" value="Gfo/Idh/MocA_OxRdtase_bact_C"/>
</dbReference>
<reference evidence="4" key="1">
    <citation type="submission" date="2020-02" db="EMBL/GenBank/DDBJ databases">
        <authorList>
            <person name="Meier V. D."/>
        </authorList>
    </citation>
    <scope>NUCLEOTIDE SEQUENCE</scope>
    <source>
        <strain evidence="4">AVDCRST_MAG63</strain>
    </source>
</reference>
<sequence length="433" mass="48418">MTQELNRRAFLQNSALAGAGVLLSGTSASAKKRSANEKLVIGVIGVAHQGEYNLENVKGENIAALCDVNENNLRAAAKSYPRAKTYTDYRRMLARKDLDAVVISTPDHTHAPATLLALETGRHVYCEKPLTHTVAEARRVAETARRYRRVTQMGTQIHASNNYRRVVELVQSGAIGKVREVHVWVDRVWSGGDRPTETPPVPPALHWNLWLGPVPERPYHPSYVPINWRGWWAFGGGTLGDMGCHHMDLPHWALDLRHPLTVEAEGPPVNRETTPAWLIVRYTYPSRGAKPPVRLTWYNGGKRPPHFAEGKLPKWSDGTLFVGGKGMLLANYDRHVLLPEKDFADFKRPAPYIPNSIGHHAEWIAACKNGGPTTCNFDYSGALTEAVLLGNVAYRAGKKLEWDPRQMRATNCPEADAFLRPTYRRSWKQKGLL</sequence>
<dbReference type="InterPro" id="IPR006311">
    <property type="entry name" value="TAT_signal"/>
</dbReference>
<dbReference type="Gene3D" id="3.30.360.10">
    <property type="entry name" value="Dihydrodipicolinate Reductase, domain 2"/>
    <property type="match status" value="1"/>
</dbReference>
<evidence type="ECO:0000259" key="2">
    <source>
        <dbReference type="Pfam" id="PF01408"/>
    </source>
</evidence>
<dbReference type="Gene3D" id="3.40.50.720">
    <property type="entry name" value="NAD(P)-binding Rossmann-like Domain"/>
    <property type="match status" value="1"/>
</dbReference>
<gene>
    <name evidence="4" type="ORF">AVDCRST_MAG63-1429</name>
</gene>
<evidence type="ECO:0000259" key="3">
    <source>
        <dbReference type="Pfam" id="PF19051"/>
    </source>
</evidence>
<dbReference type="PANTHER" id="PTHR43818">
    <property type="entry name" value="BCDNA.GH03377"/>
    <property type="match status" value="1"/>
</dbReference>
<evidence type="ECO:0000313" key="4">
    <source>
        <dbReference type="EMBL" id="CAA9241104.1"/>
    </source>
</evidence>
<feature type="domain" description="Gfo/Idh/MocA-like oxidoreductase N-terminal" evidence="2">
    <location>
        <begin position="41"/>
        <end position="154"/>
    </location>
</feature>
<dbReference type="PROSITE" id="PS51318">
    <property type="entry name" value="TAT"/>
    <property type="match status" value="1"/>
</dbReference>
<keyword evidence="4" id="KW-0560">Oxidoreductase</keyword>
<dbReference type="GO" id="GO:0000166">
    <property type="term" value="F:nucleotide binding"/>
    <property type="evidence" value="ECO:0007669"/>
    <property type="project" value="InterPro"/>
</dbReference>
<evidence type="ECO:0000256" key="1">
    <source>
        <dbReference type="ARBA" id="ARBA00016631"/>
    </source>
</evidence>
<dbReference type="InterPro" id="IPR050463">
    <property type="entry name" value="Gfo/Idh/MocA_oxidrdct_glycsds"/>
</dbReference>
<dbReference type="InterPro" id="IPR036291">
    <property type="entry name" value="NAD(P)-bd_dom_sf"/>
</dbReference>
<accession>A0A6J4I4T2</accession>
<dbReference type="Pfam" id="PF19051">
    <property type="entry name" value="GFO_IDH_MocA_C2"/>
    <property type="match status" value="1"/>
</dbReference>
<dbReference type="SUPFAM" id="SSF51735">
    <property type="entry name" value="NAD(P)-binding Rossmann-fold domains"/>
    <property type="match status" value="1"/>
</dbReference>
<organism evidence="4">
    <name type="scientific">uncultured Armatimonadetes bacterium</name>
    <dbReference type="NCBI Taxonomy" id="157466"/>
    <lineage>
        <taxon>Bacteria</taxon>
        <taxon>Bacillati</taxon>
        <taxon>Armatimonadota</taxon>
        <taxon>environmental samples</taxon>
    </lineage>
</organism>
<name>A0A6J4I4T2_9BACT</name>
<dbReference type="SUPFAM" id="SSF55347">
    <property type="entry name" value="Glyceraldehyde-3-phosphate dehydrogenase-like, C-terminal domain"/>
    <property type="match status" value="1"/>
</dbReference>
<dbReference type="PANTHER" id="PTHR43818:SF10">
    <property type="entry name" value="NADH-DEPENDENT DEHYDROGENASE-RELATED"/>
    <property type="match status" value="1"/>
</dbReference>
<dbReference type="EMBL" id="CADCTO010000187">
    <property type="protein sequence ID" value="CAA9241104.1"/>
    <property type="molecule type" value="Genomic_DNA"/>
</dbReference>
<dbReference type="Pfam" id="PF01408">
    <property type="entry name" value="GFO_IDH_MocA"/>
    <property type="match status" value="1"/>
</dbReference>
<dbReference type="InterPro" id="IPR000683">
    <property type="entry name" value="Gfo/Idh/MocA-like_OxRdtase_N"/>
</dbReference>
<dbReference type="AlphaFoldDB" id="A0A6J4I4T2"/>
<protein>
    <recommendedName>
        <fullName evidence="1">Glycosyl hydrolase family 109 protein</fullName>
    </recommendedName>
</protein>
<proteinExistence type="predicted"/>
<feature type="domain" description="Gfo/Idh/MocA-like oxidoreductase bacterial type C-terminal" evidence="3">
    <location>
        <begin position="187"/>
        <end position="285"/>
    </location>
</feature>
<dbReference type="GO" id="GO:0016491">
    <property type="term" value="F:oxidoreductase activity"/>
    <property type="evidence" value="ECO:0007669"/>
    <property type="project" value="UniProtKB-KW"/>
</dbReference>